<dbReference type="SUPFAM" id="SSF52540">
    <property type="entry name" value="P-loop containing nucleoside triphosphate hydrolases"/>
    <property type="match status" value="1"/>
</dbReference>
<dbReference type="Proteomes" id="UP000683360">
    <property type="component" value="Unassembled WGS sequence"/>
</dbReference>
<dbReference type="AlphaFoldDB" id="A0A8S3TLI8"/>
<keyword evidence="2" id="KW-1185">Reference proteome</keyword>
<dbReference type="InterPro" id="IPR036691">
    <property type="entry name" value="Endo/exonu/phosph_ase_sf"/>
</dbReference>
<dbReference type="SUPFAM" id="SSF56219">
    <property type="entry name" value="DNase I-like"/>
    <property type="match status" value="1"/>
</dbReference>
<dbReference type="PANTHER" id="PTHR46670:SF3">
    <property type="entry name" value="ENDONUCLEASE_EXONUCLEASE_PHOSPHATASE DOMAIN-CONTAINING PROTEIN"/>
    <property type="match status" value="1"/>
</dbReference>
<comment type="caution">
    <text evidence="1">The sequence shown here is derived from an EMBL/GenBank/DDBJ whole genome shotgun (WGS) entry which is preliminary data.</text>
</comment>
<reference evidence="1" key="1">
    <citation type="submission" date="2021-03" db="EMBL/GenBank/DDBJ databases">
        <authorList>
            <person name="Bekaert M."/>
        </authorList>
    </citation>
    <scope>NUCLEOTIDE SEQUENCE</scope>
</reference>
<sequence length="482" mass="55439">MTSKIMESCLHQNGDAPHDQLAFCWLWDFAGQKDYYATHQVFLSTCAVYLLVTDSLEFSTAKMLWTNIEDSAQYVNFWFDTIHCYWSTTKSKRLDPPIIVVCTNQDKLTTIYILSTNFYCDQSAMNSLQHVRLFLSTAQVFSHPWITCQNISKYSTSIVKSTQRGDGDKANFSQPIRTVVTSNWVPCAYHSFRETISYNNLIHITPQCSSILTVNSIDTHPIKTLIRHRSDEDTHETFVRDTSYLRKIPRTAISQIIDRISLISLNARSVKNKSTSICDFMLSNDADILALTETWLGPTHNKGHILDVVIRSDNSIIVQTSPSIKDPCLFDQNGNLSGDHLALFTSLKFSKPPKQRHTVSYRKFSDIKTTDFIQDLSSTKIVQNREGSVENIVNLYNTELSSIIDRHAPLKSRNIIMRPNTEWYTDELRLAKRDRRKAERRMRKSNLTVHRQIFQDTCLKASKLLLKSKKDYFSTKISDCIV</sequence>
<dbReference type="Gene3D" id="3.40.50.300">
    <property type="entry name" value="P-loop containing nucleotide triphosphate hydrolases"/>
    <property type="match status" value="1"/>
</dbReference>
<dbReference type="PANTHER" id="PTHR46670">
    <property type="entry name" value="ENDO/EXONUCLEASE/PHOSPHATASE DOMAIN-CONTAINING PROTEIN"/>
    <property type="match status" value="1"/>
</dbReference>
<dbReference type="OrthoDB" id="10072198at2759"/>
<dbReference type="InterPro" id="IPR027417">
    <property type="entry name" value="P-loop_NTPase"/>
</dbReference>
<dbReference type="Gene3D" id="3.60.10.10">
    <property type="entry name" value="Endonuclease/exonuclease/phosphatase"/>
    <property type="match status" value="1"/>
</dbReference>
<dbReference type="Pfam" id="PF08477">
    <property type="entry name" value="Roc"/>
    <property type="match status" value="1"/>
</dbReference>
<accession>A0A8S3TLI8</accession>
<organism evidence="1 2">
    <name type="scientific">Mytilus edulis</name>
    <name type="common">Blue mussel</name>
    <dbReference type="NCBI Taxonomy" id="6550"/>
    <lineage>
        <taxon>Eukaryota</taxon>
        <taxon>Metazoa</taxon>
        <taxon>Spiralia</taxon>
        <taxon>Lophotrochozoa</taxon>
        <taxon>Mollusca</taxon>
        <taxon>Bivalvia</taxon>
        <taxon>Autobranchia</taxon>
        <taxon>Pteriomorphia</taxon>
        <taxon>Mytilida</taxon>
        <taxon>Mytiloidea</taxon>
        <taxon>Mytilidae</taxon>
        <taxon>Mytilinae</taxon>
        <taxon>Mytilus</taxon>
    </lineage>
</organism>
<dbReference type="EMBL" id="CAJPWZ010002247">
    <property type="protein sequence ID" value="CAG2234511.1"/>
    <property type="molecule type" value="Genomic_DNA"/>
</dbReference>
<evidence type="ECO:0000313" key="1">
    <source>
        <dbReference type="EMBL" id="CAG2234511.1"/>
    </source>
</evidence>
<proteinExistence type="predicted"/>
<gene>
    <name evidence="1" type="ORF">MEDL_47140</name>
</gene>
<protein>
    <submittedName>
        <fullName evidence="1">Uncharacterized protein</fullName>
    </submittedName>
</protein>
<name>A0A8S3TLI8_MYTED</name>
<evidence type="ECO:0000313" key="2">
    <source>
        <dbReference type="Proteomes" id="UP000683360"/>
    </source>
</evidence>